<dbReference type="PANTHER" id="PTHR16026">
    <property type="entry name" value="CARTILAGE ACIDIC PROTEIN 1"/>
    <property type="match status" value="1"/>
</dbReference>
<dbReference type="Pfam" id="PF07593">
    <property type="entry name" value="UnbV_ASPIC"/>
    <property type="match status" value="1"/>
</dbReference>
<keyword evidence="5" id="KW-1185">Reference proteome</keyword>
<evidence type="ECO:0000313" key="4">
    <source>
        <dbReference type="EMBL" id="MBB5327980.1"/>
    </source>
</evidence>
<dbReference type="Pfam" id="PF13517">
    <property type="entry name" value="FG-GAP_3"/>
    <property type="match status" value="2"/>
</dbReference>
<feature type="transmembrane region" description="Helical" evidence="2">
    <location>
        <begin position="20"/>
        <end position="42"/>
    </location>
</feature>
<reference evidence="4 5" key="1">
    <citation type="submission" date="2020-08" db="EMBL/GenBank/DDBJ databases">
        <title>Genomic Encyclopedia of Type Strains, Phase IV (KMG-V): Genome sequencing to study the core and pangenomes of soil and plant-associated prokaryotes.</title>
        <authorList>
            <person name="Whitman W."/>
        </authorList>
    </citation>
    <scope>NUCLEOTIDE SEQUENCE [LARGE SCALE GENOMIC DNA]</scope>
    <source>
        <strain evidence="4 5">X5P2</strain>
    </source>
</reference>
<dbReference type="EMBL" id="JACHEB010000003">
    <property type="protein sequence ID" value="MBB5327980.1"/>
    <property type="molecule type" value="Genomic_DNA"/>
</dbReference>
<dbReference type="PANTHER" id="PTHR16026:SF0">
    <property type="entry name" value="CARTILAGE ACIDIC PROTEIN 1"/>
    <property type="match status" value="1"/>
</dbReference>
<protein>
    <recommendedName>
        <fullName evidence="3">ASPIC/UnbV domain-containing protein</fullName>
    </recommendedName>
</protein>
<feature type="domain" description="ASPIC/UnbV" evidence="3">
    <location>
        <begin position="518"/>
        <end position="584"/>
    </location>
</feature>
<dbReference type="RefSeq" id="WP_313899510.1">
    <property type="nucleotide sequence ID" value="NZ_JACHEB010000003.1"/>
</dbReference>
<comment type="caution">
    <text evidence="4">The sequence shown here is derived from an EMBL/GenBank/DDBJ whole genome shotgun (WGS) entry which is preliminary data.</text>
</comment>
<dbReference type="InterPro" id="IPR027039">
    <property type="entry name" value="Crtac1"/>
</dbReference>
<dbReference type="Gene3D" id="2.130.10.130">
    <property type="entry name" value="Integrin alpha, N-terminal"/>
    <property type="match status" value="3"/>
</dbReference>
<dbReference type="AlphaFoldDB" id="A0A9X0QCX3"/>
<dbReference type="Proteomes" id="UP000535182">
    <property type="component" value="Unassembled WGS sequence"/>
</dbReference>
<evidence type="ECO:0000256" key="1">
    <source>
        <dbReference type="ARBA" id="ARBA00022729"/>
    </source>
</evidence>
<sequence>MSLTDSSQARKLRTRFPILLAARSVCIGSAVSLCFPIASVVFGQTSPPPQVVTQDPPGIPGKFVDISQSSGAQFQGVASHTSTKYLLETMGSGVAFFDYDNDGLLDIFFVNGAHLDNPTAKGTIPQKSGPQHWNRLYHQKKDGTFDDVTERSGLKGVGYGMGVAVGDFDNDGFEDLYVTAYGGNRLYHNNGNGSFTDITESSGTGGSGWSTSAAWIDLDNDGLLDLVVLRYVKWDFEDVWCGEHRDGYRAYCHPDIFPAIAPLVYHNEGNGHFTEVSQKIGLSVPGKGLGIALADFDRDGKIDIAVANDSMLEFLYRNKGDGTFEEMGLNAEIAVDGEGRTYAGMGIDFEDYDNDGLPDLVITNLANQRYALYKNNGDGSFTYDTYMSGIGRITLLHSGWSLHFLDYDNDGLKDLLIAQGHDLDTIELTSPQLHYKEPMLLARNTGHGFVDVSEASGSVFAQPWVSRGMAVGDFDNDGRIDAIVTTNGGAAHLLHNETATQNHWLTLHLVGHRSNRDAIGAEIKLTTSKGSQYVTVSTAGGYLSSNDKRAHFGLGTDTVAKEIEIRWPSGVVQKLGEVKSDRILQVDEPLQSTAESSSSKSSRR</sequence>
<dbReference type="InterPro" id="IPR013517">
    <property type="entry name" value="FG-GAP"/>
</dbReference>
<dbReference type="InterPro" id="IPR028994">
    <property type="entry name" value="Integrin_alpha_N"/>
</dbReference>
<organism evidence="4 5">
    <name type="scientific">Tunturiibacter gelidiferens</name>
    <dbReference type="NCBI Taxonomy" id="3069689"/>
    <lineage>
        <taxon>Bacteria</taxon>
        <taxon>Pseudomonadati</taxon>
        <taxon>Acidobacteriota</taxon>
        <taxon>Terriglobia</taxon>
        <taxon>Terriglobales</taxon>
        <taxon>Acidobacteriaceae</taxon>
        <taxon>Tunturiibacter</taxon>
    </lineage>
</organism>
<dbReference type="InterPro" id="IPR011519">
    <property type="entry name" value="UnbV_ASPIC"/>
</dbReference>
<keyword evidence="2" id="KW-0812">Transmembrane</keyword>
<accession>A0A9X0QCX3</accession>
<gene>
    <name evidence="4" type="ORF">HDF14_001586</name>
</gene>
<keyword evidence="1" id="KW-0732">Signal</keyword>
<keyword evidence="2" id="KW-0472">Membrane</keyword>
<name>A0A9X0QCX3_9BACT</name>
<dbReference type="SUPFAM" id="SSF69318">
    <property type="entry name" value="Integrin alpha N-terminal domain"/>
    <property type="match status" value="1"/>
</dbReference>
<proteinExistence type="predicted"/>
<keyword evidence="2" id="KW-1133">Transmembrane helix</keyword>
<evidence type="ECO:0000313" key="5">
    <source>
        <dbReference type="Proteomes" id="UP000535182"/>
    </source>
</evidence>
<evidence type="ECO:0000259" key="3">
    <source>
        <dbReference type="Pfam" id="PF07593"/>
    </source>
</evidence>
<evidence type="ECO:0000256" key="2">
    <source>
        <dbReference type="SAM" id="Phobius"/>
    </source>
</evidence>